<comment type="pathway">
    <text evidence="2">Secondary metabolite biosynthesis.</text>
</comment>
<evidence type="ECO:0000313" key="11">
    <source>
        <dbReference type="EMBL" id="KZP18546.1"/>
    </source>
</evidence>
<dbReference type="CDD" id="cd11065">
    <property type="entry name" value="CYP64-like"/>
    <property type="match status" value="1"/>
</dbReference>
<keyword evidence="5 9" id="KW-0479">Metal-binding</keyword>
<dbReference type="SUPFAM" id="SSF48264">
    <property type="entry name" value="Cytochrome P450"/>
    <property type="match status" value="1"/>
</dbReference>
<evidence type="ECO:0000256" key="4">
    <source>
        <dbReference type="ARBA" id="ARBA00022617"/>
    </source>
</evidence>
<dbReference type="Pfam" id="PF00067">
    <property type="entry name" value="p450"/>
    <property type="match status" value="1"/>
</dbReference>
<accession>A0A166H6T7</accession>
<keyword evidence="4 9" id="KW-0349">Heme</keyword>
<dbReference type="PRINTS" id="PR00463">
    <property type="entry name" value="EP450I"/>
</dbReference>
<evidence type="ECO:0000256" key="1">
    <source>
        <dbReference type="ARBA" id="ARBA00001971"/>
    </source>
</evidence>
<comment type="similarity">
    <text evidence="3 10">Belongs to the cytochrome P450 family.</text>
</comment>
<protein>
    <submittedName>
        <fullName evidence="11">Cytochrome P450</fullName>
    </submittedName>
</protein>
<dbReference type="STRING" id="436010.A0A166H6T7"/>
<organism evidence="11 12">
    <name type="scientific">Athelia psychrophila</name>
    <dbReference type="NCBI Taxonomy" id="1759441"/>
    <lineage>
        <taxon>Eukaryota</taxon>
        <taxon>Fungi</taxon>
        <taxon>Dikarya</taxon>
        <taxon>Basidiomycota</taxon>
        <taxon>Agaricomycotina</taxon>
        <taxon>Agaricomycetes</taxon>
        <taxon>Agaricomycetidae</taxon>
        <taxon>Atheliales</taxon>
        <taxon>Atheliaceae</taxon>
        <taxon>Athelia</taxon>
    </lineage>
</organism>
<evidence type="ECO:0000256" key="9">
    <source>
        <dbReference type="PIRSR" id="PIRSR602401-1"/>
    </source>
</evidence>
<dbReference type="GO" id="GO:0020037">
    <property type="term" value="F:heme binding"/>
    <property type="evidence" value="ECO:0007669"/>
    <property type="project" value="InterPro"/>
</dbReference>
<dbReference type="InterPro" id="IPR036396">
    <property type="entry name" value="Cyt_P450_sf"/>
</dbReference>
<dbReference type="Gene3D" id="1.10.630.10">
    <property type="entry name" value="Cytochrome P450"/>
    <property type="match status" value="1"/>
</dbReference>
<name>A0A166H6T7_9AGAM</name>
<evidence type="ECO:0000256" key="3">
    <source>
        <dbReference type="ARBA" id="ARBA00010617"/>
    </source>
</evidence>
<evidence type="ECO:0000313" key="12">
    <source>
        <dbReference type="Proteomes" id="UP000076532"/>
    </source>
</evidence>
<evidence type="ECO:0000256" key="7">
    <source>
        <dbReference type="ARBA" id="ARBA00023004"/>
    </source>
</evidence>
<dbReference type="OrthoDB" id="1055148at2759"/>
<dbReference type="PANTHER" id="PTHR46300">
    <property type="entry name" value="P450, PUTATIVE (EUROFUNG)-RELATED-RELATED"/>
    <property type="match status" value="1"/>
</dbReference>
<keyword evidence="6 10" id="KW-0560">Oxidoreductase</keyword>
<keyword evidence="7 9" id="KW-0408">Iron</keyword>
<dbReference type="InterPro" id="IPR017972">
    <property type="entry name" value="Cyt_P450_CS"/>
</dbReference>
<dbReference type="AlphaFoldDB" id="A0A166H6T7"/>
<dbReference type="InterPro" id="IPR050364">
    <property type="entry name" value="Cytochrome_P450_fung"/>
</dbReference>
<dbReference type="InterPro" id="IPR002401">
    <property type="entry name" value="Cyt_P450_E_grp-I"/>
</dbReference>
<sequence length="518" mass="58021">MTVSLTSALTLVTFLAVAVVWEHWARLRRMRGSKVPPGPPGLPLLGNLLDMPASEEWLAYHAWSHKYKSNIIQLNVLGTSIVVLNDLESVRELMENRSSIYSGRPHLVMLRELMGLDKSMVFQDNGDFWRESRKAFHQEFKPAVISNYYPVQTKAVEDLLRRLLASPDRWLDHLKHTTAAETLDTIYGISITPENDPYVEVIEVALEGIVAAMAPGTFLVETMPLLKYVPAWVPGAGFQRKAKLWKENYARSSLATYEGFKKSLAEDPTRISYCSQRFSLLDPDEDNTEQEMMIRENAGSVYAAAVETTHGVLSSFILAMVMHPEAQAKAQAEIDDVIGPERVLAYGDEDSLPYLTAIVRESLRWHEVTPIGVPHTLAVDDHYNGYFLPAGSVIIPNTWAILHDENTYPDPFLFKPERFLKDGKLDPNVMDPAEAAFGYGRRICPGQHHAIATIWLAMGSMLASFNIEKAIGPDGRPIIPSGRYTTTITSHVEPFKCAITPRSERVKEMILSSDNEAI</sequence>
<proteinExistence type="inferred from homology"/>
<comment type="cofactor">
    <cofactor evidence="1 9">
        <name>heme</name>
        <dbReference type="ChEBI" id="CHEBI:30413"/>
    </cofactor>
</comment>
<dbReference type="PANTHER" id="PTHR46300:SF7">
    <property type="entry name" value="P450, PUTATIVE (EUROFUNG)-RELATED"/>
    <property type="match status" value="1"/>
</dbReference>
<dbReference type="EMBL" id="KV417571">
    <property type="protein sequence ID" value="KZP18546.1"/>
    <property type="molecule type" value="Genomic_DNA"/>
</dbReference>
<evidence type="ECO:0000256" key="10">
    <source>
        <dbReference type="RuleBase" id="RU000461"/>
    </source>
</evidence>
<feature type="binding site" description="axial binding residue" evidence="9">
    <location>
        <position position="444"/>
    </location>
    <ligand>
        <name>heme</name>
        <dbReference type="ChEBI" id="CHEBI:30413"/>
    </ligand>
    <ligandPart>
        <name>Fe</name>
        <dbReference type="ChEBI" id="CHEBI:18248"/>
    </ligandPart>
</feature>
<reference evidence="11 12" key="1">
    <citation type="journal article" date="2016" name="Mol. Biol. Evol.">
        <title>Comparative Genomics of Early-Diverging Mushroom-Forming Fungi Provides Insights into the Origins of Lignocellulose Decay Capabilities.</title>
        <authorList>
            <person name="Nagy L.G."/>
            <person name="Riley R."/>
            <person name="Tritt A."/>
            <person name="Adam C."/>
            <person name="Daum C."/>
            <person name="Floudas D."/>
            <person name="Sun H."/>
            <person name="Yadav J.S."/>
            <person name="Pangilinan J."/>
            <person name="Larsson K.H."/>
            <person name="Matsuura K."/>
            <person name="Barry K."/>
            <person name="Labutti K."/>
            <person name="Kuo R."/>
            <person name="Ohm R.A."/>
            <person name="Bhattacharya S.S."/>
            <person name="Shirouzu T."/>
            <person name="Yoshinaga Y."/>
            <person name="Martin F.M."/>
            <person name="Grigoriev I.V."/>
            <person name="Hibbett D.S."/>
        </authorList>
    </citation>
    <scope>NUCLEOTIDE SEQUENCE [LARGE SCALE GENOMIC DNA]</scope>
    <source>
        <strain evidence="11 12">CBS 109695</strain>
    </source>
</reference>
<dbReference type="GO" id="GO:0016705">
    <property type="term" value="F:oxidoreductase activity, acting on paired donors, with incorporation or reduction of molecular oxygen"/>
    <property type="evidence" value="ECO:0007669"/>
    <property type="project" value="InterPro"/>
</dbReference>
<keyword evidence="8 10" id="KW-0503">Monooxygenase</keyword>
<dbReference type="GO" id="GO:0004497">
    <property type="term" value="F:monooxygenase activity"/>
    <property type="evidence" value="ECO:0007669"/>
    <property type="project" value="UniProtKB-KW"/>
</dbReference>
<dbReference type="GO" id="GO:0005506">
    <property type="term" value="F:iron ion binding"/>
    <property type="evidence" value="ECO:0007669"/>
    <property type="project" value="InterPro"/>
</dbReference>
<evidence type="ECO:0000256" key="6">
    <source>
        <dbReference type="ARBA" id="ARBA00023002"/>
    </source>
</evidence>
<evidence type="ECO:0000256" key="8">
    <source>
        <dbReference type="ARBA" id="ARBA00023033"/>
    </source>
</evidence>
<dbReference type="InterPro" id="IPR001128">
    <property type="entry name" value="Cyt_P450"/>
</dbReference>
<keyword evidence="12" id="KW-1185">Reference proteome</keyword>
<gene>
    <name evidence="11" type="ORF">FIBSPDRAFT_791702</name>
</gene>
<dbReference type="PROSITE" id="PS00086">
    <property type="entry name" value="CYTOCHROME_P450"/>
    <property type="match status" value="1"/>
</dbReference>
<dbReference type="Proteomes" id="UP000076532">
    <property type="component" value="Unassembled WGS sequence"/>
</dbReference>
<evidence type="ECO:0000256" key="2">
    <source>
        <dbReference type="ARBA" id="ARBA00005179"/>
    </source>
</evidence>
<evidence type="ECO:0000256" key="5">
    <source>
        <dbReference type="ARBA" id="ARBA00022723"/>
    </source>
</evidence>